<dbReference type="EMBL" id="DF820465">
    <property type="protein sequence ID" value="GAK57252.1"/>
    <property type="molecule type" value="Genomic_DNA"/>
</dbReference>
<dbReference type="InterPro" id="IPR035965">
    <property type="entry name" value="PAS-like_dom_sf"/>
</dbReference>
<dbReference type="Gene3D" id="3.30.450.20">
    <property type="entry name" value="PAS domain"/>
    <property type="match status" value="1"/>
</dbReference>
<dbReference type="InterPro" id="IPR036097">
    <property type="entry name" value="HisK_dim/P_sf"/>
</dbReference>
<dbReference type="SUPFAM" id="SSF52540">
    <property type="entry name" value="P-loop containing nucleoside triphosphate hydrolases"/>
    <property type="match status" value="1"/>
</dbReference>
<dbReference type="HOGENOM" id="CLU_437875_0_0_0"/>
<dbReference type="EC" id="2.7.13.3" evidence="3"/>
<dbReference type="GO" id="GO:0005524">
    <property type="term" value="F:ATP binding"/>
    <property type="evidence" value="ECO:0007669"/>
    <property type="project" value="UniProtKB-KW"/>
</dbReference>
<dbReference type="InterPro" id="IPR027417">
    <property type="entry name" value="P-loop_NTPase"/>
</dbReference>
<protein>
    <recommendedName>
        <fullName evidence="3">histidine kinase</fullName>
        <ecNumber evidence="3">2.7.13.3</ecNumber>
    </recommendedName>
</protein>
<dbReference type="SUPFAM" id="SSF47384">
    <property type="entry name" value="Homodimeric domain of signal transducing histidine kinase"/>
    <property type="match status" value="1"/>
</dbReference>
<dbReference type="InterPro" id="IPR003594">
    <property type="entry name" value="HATPase_dom"/>
</dbReference>
<dbReference type="CDD" id="cd00082">
    <property type="entry name" value="HisKA"/>
    <property type="match status" value="1"/>
</dbReference>
<evidence type="ECO:0000256" key="6">
    <source>
        <dbReference type="ARBA" id="ARBA00022840"/>
    </source>
</evidence>
<dbReference type="eggNOG" id="COG1129">
    <property type="taxonomic scope" value="Bacteria"/>
</dbReference>
<dbReference type="SUPFAM" id="SSF55785">
    <property type="entry name" value="PYP-like sensor domain (PAS domain)"/>
    <property type="match status" value="1"/>
</dbReference>
<dbReference type="SMART" id="SM00387">
    <property type="entry name" value="HATPase_c"/>
    <property type="match status" value="1"/>
</dbReference>
<dbReference type="SMART" id="SM00382">
    <property type="entry name" value="AAA"/>
    <property type="match status" value="1"/>
</dbReference>
<dbReference type="InterPro" id="IPR036890">
    <property type="entry name" value="HATPase_C_sf"/>
</dbReference>
<dbReference type="Gene3D" id="3.30.565.10">
    <property type="entry name" value="Histidine kinase-like ATPase, C-terminal domain"/>
    <property type="match status" value="1"/>
</dbReference>
<evidence type="ECO:0000259" key="9">
    <source>
        <dbReference type="PROSITE" id="PS50893"/>
    </source>
</evidence>
<dbReference type="Gene3D" id="1.10.287.130">
    <property type="match status" value="1"/>
</dbReference>
<dbReference type="GO" id="GO:0000155">
    <property type="term" value="F:phosphorelay sensor kinase activity"/>
    <property type="evidence" value="ECO:0007669"/>
    <property type="project" value="InterPro"/>
</dbReference>
<evidence type="ECO:0000256" key="1">
    <source>
        <dbReference type="ARBA" id="ARBA00000085"/>
    </source>
</evidence>
<evidence type="ECO:0000313" key="11">
    <source>
        <dbReference type="Proteomes" id="UP000030661"/>
    </source>
</evidence>
<dbReference type="InterPro" id="IPR005467">
    <property type="entry name" value="His_kinase_dom"/>
</dbReference>
<dbReference type="Pfam" id="PF00005">
    <property type="entry name" value="ABC_tran"/>
    <property type="match status" value="1"/>
</dbReference>
<evidence type="ECO:0000256" key="4">
    <source>
        <dbReference type="ARBA" id="ARBA00022553"/>
    </source>
</evidence>
<comment type="similarity">
    <text evidence="2">Belongs to the ABC transporter superfamily. AI-2 autoinducer porter (TC 3.A.1.2.8) family.</text>
</comment>
<accession>A0A081BY47</accession>
<dbReference type="SUPFAM" id="SSF55874">
    <property type="entry name" value="ATPase domain of HSP90 chaperone/DNA topoisomerase II/histidine kinase"/>
    <property type="match status" value="1"/>
</dbReference>
<dbReference type="PROSITE" id="PS50109">
    <property type="entry name" value="HIS_KIN"/>
    <property type="match status" value="1"/>
</dbReference>
<organism evidence="10">
    <name type="scientific">Vecturithrix granuli</name>
    <dbReference type="NCBI Taxonomy" id="1499967"/>
    <lineage>
        <taxon>Bacteria</taxon>
        <taxon>Candidatus Moduliflexota</taxon>
        <taxon>Candidatus Vecturitrichia</taxon>
        <taxon>Candidatus Vecturitrichales</taxon>
        <taxon>Candidatus Vecturitrichaceae</taxon>
        <taxon>Candidatus Vecturithrix</taxon>
    </lineage>
</organism>
<gene>
    <name evidence="10" type="ORF">U27_04217</name>
</gene>
<keyword evidence="11" id="KW-1185">Reference proteome</keyword>
<dbReference type="InterPro" id="IPR004358">
    <property type="entry name" value="Sig_transdc_His_kin-like_C"/>
</dbReference>
<dbReference type="Proteomes" id="UP000030661">
    <property type="component" value="Unassembled WGS sequence"/>
</dbReference>
<feature type="domain" description="Histidine kinase" evidence="8">
    <location>
        <begin position="398"/>
        <end position="611"/>
    </location>
</feature>
<feature type="compositionally biased region" description="Basic and acidic residues" evidence="7">
    <location>
        <begin position="616"/>
        <end position="634"/>
    </location>
</feature>
<sequence length="634" mass="72415">MSTVSSHTLFTLHNISVNYGEFRALRQINLTLENAEIHAIVGEHGAGKSSLGLMLNGILQPSVGTISFEGKEYAALTVTTALKLGIRMIYQQVRLYDQFTVAENLFLSNNRINRFLWSTKKRFLSAANDLLNRYRFDIDPKTLVQNLHVSDQTVIEILKHIQHHPKLLILDEALERLSAPVLNKVLNMLTELRQAGTSILVITHRIDDIYHLADRVSILKNGEILLTDHIKNIDKIHLIKMAYTQISAEEHLENLNQEFYQLLKYNEAILRNLPVNLIVTDTENRIKMINDHCKRYFNLHDSSYFNVPLNQVFSSPNPEILNFLNKALHEKEGKTFYQAPITFHNHPLISNLKMFPIHDETFLIGKIIIIEDVTEYDQLQKQVMLSEKLASVGLLAAGVAHEINNPLGIVYNYLSHIKYNFQGQELHEAIDRVHEEISSIANIVSHLHTFSDKKQGEKEELDINEIIQRILNLIKHHAKSQQICIHFTPCETELLIRANRNEIKQVLLNLFKNSFEAMPSGGEIFINTRILQEHGTPLVQIRFQDTGPGINDDNPMNIFLPFYSTKKGNEQNLGLGLSVSYGIIKKYHGAISVQNIENAGCQFVINFPQATSQSDESGRETEFFRKDPVSDTHE</sequence>
<feature type="region of interest" description="Disordered" evidence="7">
    <location>
        <begin position="611"/>
        <end position="634"/>
    </location>
</feature>
<dbReference type="GO" id="GO:0016887">
    <property type="term" value="F:ATP hydrolysis activity"/>
    <property type="evidence" value="ECO:0007669"/>
    <property type="project" value="InterPro"/>
</dbReference>
<dbReference type="InterPro" id="IPR050107">
    <property type="entry name" value="ABC_carbohydrate_import_ATPase"/>
</dbReference>
<dbReference type="PRINTS" id="PR00344">
    <property type="entry name" value="BCTRLSENSOR"/>
</dbReference>
<evidence type="ECO:0000256" key="3">
    <source>
        <dbReference type="ARBA" id="ARBA00012438"/>
    </source>
</evidence>
<evidence type="ECO:0000256" key="2">
    <source>
        <dbReference type="ARBA" id="ARBA00009404"/>
    </source>
</evidence>
<keyword evidence="4" id="KW-0597">Phosphoprotein</keyword>
<comment type="catalytic activity">
    <reaction evidence="1">
        <text>ATP + protein L-histidine = ADP + protein N-phospho-L-histidine.</text>
        <dbReference type="EC" id="2.7.13.3"/>
    </reaction>
</comment>
<dbReference type="PANTHER" id="PTHR43790">
    <property type="entry name" value="CARBOHYDRATE TRANSPORT ATP-BINDING PROTEIN MG119-RELATED"/>
    <property type="match status" value="1"/>
</dbReference>
<evidence type="ECO:0000256" key="7">
    <source>
        <dbReference type="SAM" id="MobiDB-lite"/>
    </source>
</evidence>
<dbReference type="Pfam" id="PF00512">
    <property type="entry name" value="HisKA"/>
    <property type="match status" value="1"/>
</dbReference>
<evidence type="ECO:0000259" key="8">
    <source>
        <dbReference type="PROSITE" id="PS50109"/>
    </source>
</evidence>
<dbReference type="InterPro" id="IPR003439">
    <property type="entry name" value="ABC_transporter-like_ATP-bd"/>
</dbReference>
<keyword evidence="5" id="KW-0547">Nucleotide-binding</keyword>
<dbReference type="PANTHER" id="PTHR43790:SF2">
    <property type="entry name" value="AUTOINDUCER 2 IMPORT ATP-BINDING PROTEIN LSRA"/>
    <property type="match status" value="1"/>
</dbReference>
<evidence type="ECO:0000313" key="10">
    <source>
        <dbReference type="EMBL" id="GAK57252.1"/>
    </source>
</evidence>
<keyword evidence="10" id="KW-0418">Kinase</keyword>
<dbReference type="AlphaFoldDB" id="A0A081BY47"/>
<proteinExistence type="inferred from homology"/>
<dbReference type="STRING" id="1499967.U27_04217"/>
<dbReference type="InterPro" id="IPR003593">
    <property type="entry name" value="AAA+_ATPase"/>
</dbReference>
<dbReference type="eggNOG" id="COG4191">
    <property type="taxonomic scope" value="Bacteria"/>
</dbReference>
<evidence type="ECO:0000256" key="5">
    <source>
        <dbReference type="ARBA" id="ARBA00022741"/>
    </source>
</evidence>
<keyword evidence="6" id="KW-0067">ATP-binding</keyword>
<name>A0A081BY47_VECG1</name>
<dbReference type="PROSITE" id="PS50893">
    <property type="entry name" value="ABC_TRANSPORTER_2"/>
    <property type="match status" value="1"/>
</dbReference>
<dbReference type="SMART" id="SM00388">
    <property type="entry name" value="HisKA"/>
    <property type="match status" value="1"/>
</dbReference>
<dbReference type="Pfam" id="PF02518">
    <property type="entry name" value="HATPase_c"/>
    <property type="match status" value="1"/>
</dbReference>
<feature type="domain" description="ABC transporter" evidence="9">
    <location>
        <begin position="10"/>
        <end position="246"/>
    </location>
</feature>
<dbReference type="Gene3D" id="3.40.50.300">
    <property type="entry name" value="P-loop containing nucleotide triphosphate hydrolases"/>
    <property type="match status" value="1"/>
</dbReference>
<dbReference type="InterPro" id="IPR003661">
    <property type="entry name" value="HisK_dim/P_dom"/>
</dbReference>
<keyword evidence="10" id="KW-0808">Transferase</keyword>
<reference evidence="10" key="1">
    <citation type="journal article" date="2015" name="PeerJ">
        <title>First genomic representation of candidate bacterial phylum KSB3 points to enhanced environmental sensing as a trigger of wastewater bulking.</title>
        <authorList>
            <person name="Sekiguchi Y."/>
            <person name="Ohashi A."/>
            <person name="Parks D.H."/>
            <person name="Yamauchi T."/>
            <person name="Tyson G.W."/>
            <person name="Hugenholtz P."/>
        </authorList>
    </citation>
    <scope>NUCLEOTIDE SEQUENCE [LARGE SCALE GENOMIC DNA]</scope>
</reference>